<dbReference type="GO" id="GO:0032259">
    <property type="term" value="P:methylation"/>
    <property type="evidence" value="ECO:0007669"/>
    <property type="project" value="UniProtKB-KW"/>
</dbReference>
<name>A0A098YCD2_9ACTN</name>
<dbReference type="SUPFAM" id="SSF53335">
    <property type="entry name" value="S-adenosyl-L-methionine-dependent methyltransferases"/>
    <property type="match status" value="1"/>
</dbReference>
<accession>A0A098YCD2</accession>
<dbReference type="InterPro" id="IPR029063">
    <property type="entry name" value="SAM-dependent_MTases_sf"/>
</dbReference>
<evidence type="ECO:0000256" key="5">
    <source>
        <dbReference type="SAM" id="MobiDB-lite"/>
    </source>
</evidence>
<evidence type="ECO:0000313" key="8">
    <source>
        <dbReference type="Proteomes" id="UP000029713"/>
    </source>
</evidence>
<evidence type="ECO:0000256" key="4">
    <source>
        <dbReference type="SAM" id="Coils"/>
    </source>
</evidence>
<evidence type="ECO:0000256" key="1">
    <source>
        <dbReference type="ARBA" id="ARBA00022603"/>
    </source>
</evidence>
<sequence length="650" mass="70975">MPPTVPSVAVETATPIRQARPDAVSGSPTLLRDVGSGYRDGAEEALLELVRGSEDRGSLNEELHSRAGGWAERYHLDRQRANVLRAFEVGSATRVLEVGAGCGAMSRYLAEECAVVDALEPVPARAAVAAARLADRPGARVFTGELADLPDEPSYDLVVVIGVLEYVGGGTAEEAPYLAFLDEIRRRLLPGGRLLLAIENKLGVKYLAGSPEDHSDRAYDSLEDYPVGSPARTFDRAALGSLFQRAGMDPTFFSAFPDYKLTRAVIADELMVHPSGLAGRLPRFPSPDWQTARDFGPSEELLWRTLVSAGQGKEHGNSFVVVGTPDGSQQDLWPTDRRAAFYTTERRPGRATESVVRQDGTGLVLERSVLGDRRESAGPAHRVNSGPILPGSSLVDEIAKGDVEFTRRALTEWRELVEASAAEPDGVAVDLVPHNLLVDEDGGLVHIDDEWRSTEWTVDDVVARGLIWLCERLSTVPTPWQTRPSRRALLDELGALVDVHLDDERLSRTLHREAVLQTELLRCGRDDEAFAAEVERTEGELKGLLDHPMSPLRPKLGPLIAERDQARAEVAQLRSEAEQARQLEAQLHDEVARTHAALEVTVQELTGIKESGGYRALSRGRVVAGRVVPRGSVRRSVLGGVLDAVRRRVR</sequence>
<dbReference type="Gene3D" id="3.40.50.150">
    <property type="entry name" value="Vaccinia Virus protein VP39"/>
    <property type="match status" value="1"/>
</dbReference>
<dbReference type="GO" id="GO:0008168">
    <property type="term" value="F:methyltransferase activity"/>
    <property type="evidence" value="ECO:0007669"/>
    <property type="project" value="UniProtKB-KW"/>
</dbReference>
<dbReference type="RefSeq" id="WP_036333804.1">
    <property type="nucleotide sequence ID" value="NZ_JPMX01000011.1"/>
</dbReference>
<keyword evidence="8" id="KW-1185">Reference proteome</keyword>
<dbReference type="EMBL" id="JPMX01000011">
    <property type="protein sequence ID" value="KGH48112.1"/>
    <property type="molecule type" value="Genomic_DNA"/>
</dbReference>
<proteinExistence type="predicted"/>
<organism evidence="7 8">
    <name type="scientific">Modestobacter caceresii</name>
    <dbReference type="NCBI Taxonomy" id="1522368"/>
    <lineage>
        <taxon>Bacteria</taxon>
        <taxon>Bacillati</taxon>
        <taxon>Actinomycetota</taxon>
        <taxon>Actinomycetes</taxon>
        <taxon>Geodermatophilales</taxon>
        <taxon>Geodermatophilaceae</taxon>
        <taxon>Modestobacter</taxon>
    </lineage>
</organism>
<dbReference type="Proteomes" id="UP000029713">
    <property type="component" value="Unassembled WGS sequence"/>
</dbReference>
<reference evidence="7 8" key="1">
    <citation type="submission" date="2014-07" db="EMBL/GenBank/DDBJ databases">
        <title>Biosystematic studies on Modestobacter strains isolated from extreme hyper-arid desert soil and from historic building.</title>
        <authorList>
            <person name="Bukarasam K."/>
            <person name="Bull A."/>
            <person name="Girard G."/>
            <person name="van Wezel G."/>
            <person name="Goodfellow M."/>
        </authorList>
    </citation>
    <scope>NUCLEOTIDE SEQUENCE [LARGE SCALE GENOMIC DNA]</scope>
    <source>
        <strain evidence="7 8">KNN45-2b</strain>
    </source>
</reference>
<dbReference type="STRING" id="1522368.IN07_03945"/>
<dbReference type="OrthoDB" id="153025at2"/>
<feature type="coiled-coil region" evidence="4">
    <location>
        <begin position="563"/>
        <end position="593"/>
    </location>
</feature>
<evidence type="ECO:0000256" key="3">
    <source>
        <dbReference type="ARBA" id="ARBA00022691"/>
    </source>
</evidence>
<evidence type="ECO:0000259" key="6">
    <source>
        <dbReference type="Pfam" id="PF08242"/>
    </source>
</evidence>
<dbReference type="CDD" id="cd02440">
    <property type="entry name" value="AdoMet_MTases"/>
    <property type="match status" value="1"/>
</dbReference>
<keyword evidence="2" id="KW-0808">Transferase</keyword>
<feature type="region of interest" description="Disordered" evidence="5">
    <location>
        <begin position="1"/>
        <end position="35"/>
    </location>
</feature>
<feature type="domain" description="Methyltransferase type 12" evidence="6">
    <location>
        <begin position="96"/>
        <end position="194"/>
    </location>
</feature>
<comment type="caution">
    <text evidence="7">The sequence shown here is derived from an EMBL/GenBank/DDBJ whole genome shotgun (WGS) entry which is preliminary data.</text>
</comment>
<keyword evidence="4" id="KW-0175">Coiled coil</keyword>
<dbReference type="PANTHER" id="PTHR43464:SF19">
    <property type="entry name" value="UBIQUINONE BIOSYNTHESIS O-METHYLTRANSFERASE, MITOCHONDRIAL"/>
    <property type="match status" value="1"/>
</dbReference>
<dbReference type="PANTHER" id="PTHR43464">
    <property type="entry name" value="METHYLTRANSFERASE"/>
    <property type="match status" value="1"/>
</dbReference>
<dbReference type="Pfam" id="PF08242">
    <property type="entry name" value="Methyltransf_12"/>
    <property type="match status" value="1"/>
</dbReference>
<keyword evidence="1" id="KW-0489">Methyltransferase</keyword>
<keyword evidence="3" id="KW-0949">S-adenosyl-L-methionine</keyword>
<gene>
    <name evidence="7" type="ORF">IN07_03945</name>
</gene>
<evidence type="ECO:0000313" key="7">
    <source>
        <dbReference type="EMBL" id="KGH48112.1"/>
    </source>
</evidence>
<evidence type="ECO:0000256" key="2">
    <source>
        <dbReference type="ARBA" id="ARBA00022679"/>
    </source>
</evidence>
<protein>
    <recommendedName>
        <fullName evidence="6">Methyltransferase type 12 domain-containing protein</fullName>
    </recommendedName>
</protein>
<dbReference type="InterPro" id="IPR013217">
    <property type="entry name" value="Methyltransf_12"/>
</dbReference>
<dbReference type="AlphaFoldDB" id="A0A098YCD2"/>